<proteinExistence type="predicted"/>
<dbReference type="AlphaFoldDB" id="A0A7J0BQT3"/>
<accession>A0A7J0BQT3</accession>
<evidence type="ECO:0000313" key="1">
    <source>
        <dbReference type="EMBL" id="GFM35551.1"/>
    </source>
</evidence>
<protein>
    <submittedName>
        <fullName evidence="1">Uncharacterized protein</fullName>
    </submittedName>
</protein>
<evidence type="ECO:0000313" key="2">
    <source>
        <dbReference type="Proteomes" id="UP000503820"/>
    </source>
</evidence>
<reference evidence="1 2" key="1">
    <citation type="submission" date="2020-05" db="EMBL/GenBank/DDBJ databases">
        <title>Draft genome sequence of Desulfovibrio psychrotolerans JS1T.</title>
        <authorList>
            <person name="Ueno A."/>
            <person name="Tamazawa S."/>
            <person name="Tamamura S."/>
            <person name="Murakami T."/>
            <person name="Kiyama T."/>
            <person name="Inomata H."/>
            <person name="Amano Y."/>
            <person name="Miyakawa K."/>
            <person name="Tamaki H."/>
            <person name="Naganuma T."/>
            <person name="Kaneko K."/>
        </authorList>
    </citation>
    <scope>NUCLEOTIDE SEQUENCE [LARGE SCALE GENOMIC DNA]</scope>
    <source>
        <strain evidence="1 2">JS1</strain>
    </source>
</reference>
<keyword evidence="2" id="KW-1185">Reference proteome</keyword>
<organism evidence="1 2">
    <name type="scientific">Desulfovibrio psychrotolerans</name>
    <dbReference type="NCBI Taxonomy" id="415242"/>
    <lineage>
        <taxon>Bacteria</taxon>
        <taxon>Pseudomonadati</taxon>
        <taxon>Thermodesulfobacteriota</taxon>
        <taxon>Desulfovibrionia</taxon>
        <taxon>Desulfovibrionales</taxon>
        <taxon>Desulfovibrionaceae</taxon>
        <taxon>Desulfovibrio</taxon>
    </lineage>
</organism>
<comment type="caution">
    <text evidence="1">The sequence shown here is derived from an EMBL/GenBank/DDBJ whole genome shotgun (WGS) entry which is preliminary data.</text>
</comment>
<sequence length="110" mass="12770">MKLYVIEDLTPENIRTVRDHLNSMELGGTMPDLFWLPLPKAMLNQTQSEHAECAPHCMALEIDGHMLRLELLVRARNRLRCDCVCYASPELREHMIQYLDDMLAQLGIYV</sequence>
<gene>
    <name evidence="1" type="ORF">DSM19430T_02350</name>
</gene>
<dbReference type="RefSeq" id="WP_174408264.1">
    <property type="nucleotide sequence ID" value="NZ_BLVP01000001.1"/>
</dbReference>
<name>A0A7J0BQT3_9BACT</name>
<dbReference type="Proteomes" id="UP000503820">
    <property type="component" value="Unassembled WGS sequence"/>
</dbReference>
<dbReference type="EMBL" id="BLVP01000001">
    <property type="protein sequence ID" value="GFM35551.1"/>
    <property type="molecule type" value="Genomic_DNA"/>
</dbReference>